<keyword evidence="1" id="KW-0472">Membrane</keyword>
<keyword evidence="1" id="KW-0812">Transmembrane</keyword>
<evidence type="ECO:0000256" key="1">
    <source>
        <dbReference type="SAM" id="Phobius"/>
    </source>
</evidence>
<dbReference type="EMBL" id="JBDLBR010000001">
    <property type="protein sequence ID" value="MEN7535732.1"/>
    <property type="molecule type" value="Genomic_DNA"/>
</dbReference>
<keyword evidence="1" id="KW-1133">Transmembrane helix</keyword>
<evidence type="ECO:0008006" key="4">
    <source>
        <dbReference type="Google" id="ProtNLM"/>
    </source>
</evidence>
<protein>
    <recommendedName>
        <fullName evidence="4">Inner membrane protein</fullName>
    </recommendedName>
</protein>
<sequence length="302" mass="32800">MDSVSHQQADQAQPRGIGLRTLVIVVLLALLAGAGAAYYFLRDDEVATEASPIFSLRREETSAPATPEPSASANEEVNVAQARQAVERVERVVEQQGGLDARVAAMEQRLTRLDLQSQAAAGNAARAEGLLIAFAARRALERGAPLGYLEDQLRLRFGDAQPNAVDTVIEAGRNPVTLDSLLARLDALSETITDSPSDEGFADWLGREMSELFVVRREGTPSPTSERRLERARLFLQSGRANAALAEVRNLPNAQSASRWIRDAERYAKAQQAIELLETTAVLDRQNLRDGSGTRVTETAAN</sequence>
<name>A0ABV0CV47_9SPHN</name>
<proteinExistence type="predicted"/>
<dbReference type="Proteomes" id="UP001484535">
    <property type="component" value="Unassembled WGS sequence"/>
</dbReference>
<dbReference type="RefSeq" id="WP_346783192.1">
    <property type="nucleotide sequence ID" value="NZ_JBDLBR010000001.1"/>
</dbReference>
<organism evidence="2 3">
    <name type="scientific">Aurantiacibacter flavus</name>
    <dbReference type="NCBI Taxonomy" id="3145232"/>
    <lineage>
        <taxon>Bacteria</taxon>
        <taxon>Pseudomonadati</taxon>
        <taxon>Pseudomonadota</taxon>
        <taxon>Alphaproteobacteria</taxon>
        <taxon>Sphingomonadales</taxon>
        <taxon>Erythrobacteraceae</taxon>
        <taxon>Aurantiacibacter</taxon>
    </lineage>
</organism>
<accession>A0ABV0CV47</accession>
<gene>
    <name evidence="2" type="ORF">ABDJ38_00910</name>
</gene>
<keyword evidence="3" id="KW-1185">Reference proteome</keyword>
<comment type="caution">
    <text evidence="2">The sequence shown here is derived from an EMBL/GenBank/DDBJ whole genome shotgun (WGS) entry which is preliminary data.</text>
</comment>
<reference evidence="2 3" key="1">
    <citation type="submission" date="2024-05" db="EMBL/GenBank/DDBJ databases">
        <authorList>
            <person name="Park S."/>
        </authorList>
    </citation>
    <scope>NUCLEOTIDE SEQUENCE [LARGE SCALE GENOMIC DNA]</scope>
    <source>
        <strain evidence="2 3">DGU5</strain>
    </source>
</reference>
<evidence type="ECO:0000313" key="2">
    <source>
        <dbReference type="EMBL" id="MEN7535732.1"/>
    </source>
</evidence>
<feature type="transmembrane region" description="Helical" evidence="1">
    <location>
        <begin position="21"/>
        <end position="41"/>
    </location>
</feature>
<evidence type="ECO:0000313" key="3">
    <source>
        <dbReference type="Proteomes" id="UP001484535"/>
    </source>
</evidence>